<keyword evidence="1" id="KW-1133">Transmembrane helix</keyword>
<dbReference type="EMBL" id="CM002912">
    <property type="protein sequence ID" value="KMY98103.1"/>
    <property type="molecule type" value="Genomic_DNA"/>
</dbReference>
<dbReference type="Proteomes" id="UP000035880">
    <property type="component" value="Chromosome 3L"/>
</dbReference>
<accession>A0A0J9RQK1</accession>
<feature type="transmembrane region" description="Helical" evidence="1">
    <location>
        <begin position="112"/>
        <end position="132"/>
    </location>
</feature>
<keyword evidence="1" id="KW-0472">Membrane</keyword>
<dbReference type="KEGG" id="dsi:Dsimw501_GD26998"/>
<reference evidence="3" key="1">
    <citation type="journal article" date="2013" name="Genome Res.">
        <title>A second-generation assembly of the Drosophila simulans genome provides new insights into patterns of lineage-specific divergence.</title>
        <authorList>
            <person name="Hu T.T."/>
            <person name="Eisen M.B."/>
            <person name="Thornton K.R."/>
            <person name="Andolfatto P."/>
        </authorList>
    </citation>
    <scope>NUCLEOTIDE SEQUENCE [LARGE SCALE GENOMIC DNA]</scope>
    <source>
        <strain evidence="3">W501</strain>
    </source>
</reference>
<reference evidence="3" key="2">
    <citation type="submission" date="2014-06" db="EMBL/GenBank/DDBJ databases">
        <authorList>
            <person name="Hu T."/>
            <person name="Eisen M.B."/>
            <person name="Thornton K.R."/>
            <person name="Andolfatto P."/>
        </authorList>
    </citation>
    <scope>NUCLEOTIDE SEQUENCE</scope>
    <source>
        <strain evidence="3">W501</strain>
    </source>
</reference>
<dbReference type="OrthoDB" id="7868927at2759"/>
<evidence type="ECO:0000256" key="2">
    <source>
        <dbReference type="SAM" id="SignalP"/>
    </source>
</evidence>
<protein>
    <submittedName>
        <fullName evidence="3">Uncharacterized protein</fullName>
    </submittedName>
</protein>
<reference evidence="3" key="3">
    <citation type="submission" date="2015-04" db="EMBL/GenBank/DDBJ databases">
        <authorList>
            <consortium name="FlyBase"/>
        </authorList>
    </citation>
    <scope>NUCLEOTIDE SEQUENCE</scope>
    <source>
        <strain evidence="3">W501</strain>
    </source>
</reference>
<evidence type="ECO:0000313" key="3">
    <source>
        <dbReference type="EMBL" id="KMY98103.1"/>
    </source>
</evidence>
<sequence length="142" mass="15819">MCICSTRVLKIILLAFIHLAAGFNAAQIAKDITLLDKLVGHHHVILTISLALCVIILVVLIVAIFAAICHHILALNVTLVFLIFKCVAKGIIVIVCTLTAETGIENTATHLWFFLCWKFTCCCMVFNLFFYIRLTENSRQAD</sequence>
<keyword evidence="1" id="KW-0812">Transmembrane</keyword>
<feature type="chain" id="PRO_5005321729" evidence="2">
    <location>
        <begin position="23"/>
        <end position="142"/>
    </location>
</feature>
<evidence type="ECO:0000256" key="1">
    <source>
        <dbReference type="SAM" id="Phobius"/>
    </source>
</evidence>
<feature type="transmembrane region" description="Helical" evidence="1">
    <location>
        <begin position="79"/>
        <end position="100"/>
    </location>
</feature>
<gene>
    <name evidence="3" type="primary">Dsim\GD26998</name>
    <name evidence="3" type="ORF">Dsimw501_GD26998</name>
</gene>
<proteinExistence type="predicted"/>
<keyword evidence="2" id="KW-0732">Signal</keyword>
<organism evidence="3">
    <name type="scientific">Drosophila simulans</name>
    <name type="common">Fruit fly</name>
    <dbReference type="NCBI Taxonomy" id="7240"/>
    <lineage>
        <taxon>Eukaryota</taxon>
        <taxon>Metazoa</taxon>
        <taxon>Ecdysozoa</taxon>
        <taxon>Arthropoda</taxon>
        <taxon>Hexapoda</taxon>
        <taxon>Insecta</taxon>
        <taxon>Pterygota</taxon>
        <taxon>Neoptera</taxon>
        <taxon>Endopterygota</taxon>
        <taxon>Diptera</taxon>
        <taxon>Brachycera</taxon>
        <taxon>Muscomorpha</taxon>
        <taxon>Ephydroidea</taxon>
        <taxon>Drosophilidae</taxon>
        <taxon>Drosophila</taxon>
        <taxon>Sophophora</taxon>
    </lineage>
</organism>
<dbReference type="Bgee" id="FBgn0268288">
    <property type="expression patterns" value="Expressed in male reproductive system and 2 other cell types or tissues"/>
</dbReference>
<feature type="signal peptide" evidence="2">
    <location>
        <begin position="1"/>
        <end position="22"/>
    </location>
</feature>
<feature type="transmembrane region" description="Helical" evidence="1">
    <location>
        <begin position="44"/>
        <end position="67"/>
    </location>
</feature>
<name>A0A0J9RQK1_DROSI</name>
<dbReference type="AlphaFoldDB" id="A0A0J9RQK1"/>